<dbReference type="AlphaFoldDB" id="Q0RJM7"/>
<name>Q0RJM7_FRAAA</name>
<dbReference type="EC" id="1.1.1.-" evidence="5"/>
<accession>Q0RJM7</accession>
<evidence type="ECO:0000313" key="6">
    <source>
        <dbReference type="Proteomes" id="UP000000657"/>
    </source>
</evidence>
<dbReference type="Pfam" id="PF00106">
    <property type="entry name" value="adh_short"/>
    <property type="match status" value="1"/>
</dbReference>
<dbReference type="EMBL" id="CT573213">
    <property type="protein sequence ID" value="CAJ62285.1"/>
    <property type="molecule type" value="Genomic_DNA"/>
</dbReference>
<evidence type="ECO:0000256" key="1">
    <source>
        <dbReference type="ARBA" id="ARBA00006484"/>
    </source>
</evidence>
<dbReference type="PRINTS" id="PR00080">
    <property type="entry name" value="SDRFAMILY"/>
</dbReference>
<dbReference type="PROSITE" id="PS00061">
    <property type="entry name" value="ADH_SHORT"/>
    <property type="match status" value="1"/>
</dbReference>
<dbReference type="Proteomes" id="UP000000657">
    <property type="component" value="Chromosome"/>
</dbReference>
<dbReference type="eggNOG" id="COG4221">
    <property type="taxonomic scope" value="Bacteria"/>
</dbReference>
<dbReference type="CDD" id="cd05374">
    <property type="entry name" value="17beta-HSD-like_SDR_c"/>
    <property type="match status" value="1"/>
</dbReference>
<protein>
    <submittedName>
        <fullName evidence="5">3-ketoacyl-acyl carrier protein oxidoreductase (Partial match)</fullName>
        <ecNumber evidence="5">1.1.1.-</ecNumber>
    </submittedName>
</protein>
<dbReference type="SUPFAM" id="SSF51735">
    <property type="entry name" value="NAD(P)-binding Rossmann-fold domains"/>
    <property type="match status" value="1"/>
</dbReference>
<dbReference type="InterPro" id="IPR012338">
    <property type="entry name" value="Beta-lactam/transpept-like"/>
</dbReference>
<dbReference type="SUPFAM" id="SSF56601">
    <property type="entry name" value="beta-lactamase/transpeptidase-like"/>
    <property type="match status" value="1"/>
</dbReference>
<reference evidence="5 6" key="1">
    <citation type="journal article" date="2007" name="Genome Res.">
        <title>Genome characteristics of facultatively symbiotic Frankia sp. strains reflect host range and host plant biogeography.</title>
        <authorList>
            <person name="Normand P."/>
            <person name="Lapierre P."/>
            <person name="Tisa L.S."/>
            <person name="Gogarten J.P."/>
            <person name="Alloisio N."/>
            <person name="Bagnarol E."/>
            <person name="Bassi C.A."/>
            <person name="Berry A.M."/>
            <person name="Bickhart D.M."/>
            <person name="Choisne N."/>
            <person name="Couloux A."/>
            <person name="Cournoyer B."/>
            <person name="Cruveiller S."/>
            <person name="Daubin V."/>
            <person name="Demange N."/>
            <person name="Francino M.P."/>
            <person name="Goltsman E."/>
            <person name="Huang Y."/>
            <person name="Kopp O.R."/>
            <person name="Labarre L."/>
            <person name="Lapidus A."/>
            <person name="Lavire C."/>
            <person name="Marechal J."/>
            <person name="Martinez M."/>
            <person name="Mastronunzio J.E."/>
            <person name="Mullin B.C."/>
            <person name="Niemann J."/>
            <person name="Pujic P."/>
            <person name="Rawnsley T."/>
            <person name="Rouy Z."/>
            <person name="Schenowitz C."/>
            <person name="Sellstedt A."/>
            <person name="Tavares F."/>
            <person name="Tomkins J.P."/>
            <person name="Vallenet D."/>
            <person name="Valverde C."/>
            <person name="Wall L.G."/>
            <person name="Wang Y."/>
            <person name="Medigue C."/>
            <person name="Benson D.R."/>
        </authorList>
    </citation>
    <scope>NUCLEOTIDE SEQUENCE [LARGE SCALE GENOMIC DNA]</scope>
    <source>
        <strain evidence="6">DSM 45986 / CECT 9034 / ACN14a</strain>
    </source>
</reference>
<dbReference type="HOGENOM" id="CLU_010194_2_9_11"/>
<proteinExistence type="inferred from homology"/>
<keyword evidence="6" id="KW-1185">Reference proteome</keyword>
<sequence>MTNPVTEPADNPIGALAVDPQATAQRLATLPSVAGVQVAGIVDGALSVGAAGVSDVETGEPVHAGTRFRIGSITKLVTADLLVRCSHITRGYHDRSWTRPGIPAKDGASAGRSRMEVDRGVEEMTENGKVWLVTGASSGFGRAIAEAAVTAGDTVIGTARRTEALADLLAAYPDRVEAISLDVTDGGRIDAVTADVLARYGRVDVLVNNAGRTQVGAFEETTDRELRDLFELHVFGPARLTRALLPQMRERGSGSVVNISSFGGQLSFAGFSAYSATKAALEQLSEGLADEVAPFGIKVLIVEPGAFRTNLFGQGAAYFSEEHPAYAEKVGATRKLVQDGDGTQPGDPAKAARAIRLALDAENTPLRLALGGDAVDFLVGHLDSVRAELAAWETVSRGTDFDTP</sequence>
<feature type="domain" description="Beta-lactamase-related" evidence="4">
    <location>
        <begin position="30"/>
        <end position="82"/>
    </location>
</feature>
<gene>
    <name evidence="5" type="ordered locus">FRAAL3642</name>
</gene>
<dbReference type="OrthoDB" id="9792003at2"/>
<dbReference type="STRING" id="326424.FRAAL3642"/>
<dbReference type="Pfam" id="PF00144">
    <property type="entry name" value="Beta-lactamase"/>
    <property type="match status" value="1"/>
</dbReference>
<keyword evidence="2 5" id="KW-0560">Oxidoreductase</keyword>
<dbReference type="InterPro" id="IPR036291">
    <property type="entry name" value="NAD(P)-bd_dom_sf"/>
</dbReference>
<dbReference type="NCBIfam" id="NF004824">
    <property type="entry name" value="PRK06180.1"/>
    <property type="match status" value="1"/>
</dbReference>
<evidence type="ECO:0000259" key="4">
    <source>
        <dbReference type="Pfam" id="PF00144"/>
    </source>
</evidence>
<evidence type="ECO:0000256" key="3">
    <source>
        <dbReference type="RuleBase" id="RU000363"/>
    </source>
</evidence>
<dbReference type="PRINTS" id="PR00081">
    <property type="entry name" value="GDHRDH"/>
</dbReference>
<dbReference type="PANTHER" id="PTHR43976:SF16">
    <property type="entry name" value="SHORT-CHAIN DEHYDROGENASE_REDUCTASE FAMILY PROTEIN"/>
    <property type="match status" value="1"/>
</dbReference>
<evidence type="ECO:0000256" key="2">
    <source>
        <dbReference type="ARBA" id="ARBA00023002"/>
    </source>
</evidence>
<evidence type="ECO:0000313" key="5">
    <source>
        <dbReference type="EMBL" id="CAJ62285.1"/>
    </source>
</evidence>
<comment type="similarity">
    <text evidence="1 3">Belongs to the short-chain dehydrogenases/reductases (SDR) family.</text>
</comment>
<dbReference type="GO" id="GO:0016491">
    <property type="term" value="F:oxidoreductase activity"/>
    <property type="evidence" value="ECO:0007669"/>
    <property type="project" value="UniProtKB-KW"/>
</dbReference>
<dbReference type="InterPro" id="IPR002347">
    <property type="entry name" value="SDR_fam"/>
</dbReference>
<dbReference type="Gene3D" id="3.40.50.720">
    <property type="entry name" value="NAD(P)-binding Rossmann-like Domain"/>
    <property type="match status" value="1"/>
</dbReference>
<dbReference type="Gene3D" id="3.40.710.10">
    <property type="entry name" value="DD-peptidase/beta-lactamase superfamily"/>
    <property type="match status" value="1"/>
</dbReference>
<dbReference type="InterPro" id="IPR020904">
    <property type="entry name" value="Sc_DH/Rdtase_CS"/>
</dbReference>
<organism evidence="5 6">
    <name type="scientific">Frankia alni (strain DSM 45986 / CECT 9034 / ACN14a)</name>
    <dbReference type="NCBI Taxonomy" id="326424"/>
    <lineage>
        <taxon>Bacteria</taxon>
        <taxon>Bacillati</taxon>
        <taxon>Actinomycetota</taxon>
        <taxon>Actinomycetes</taxon>
        <taxon>Frankiales</taxon>
        <taxon>Frankiaceae</taxon>
        <taxon>Frankia</taxon>
    </lineage>
</organism>
<dbReference type="PANTHER" id="PTHR43976">
    <property type="entry name" value="SHORT CHAIN DEHYDROGENASE"/>
    <property type="match status" value="1"/>
</dbReference>
<dbReference type="KEGG" id="fal:FRAAL3642"/>
<dbReference type="InterPro" id="IPR001466">
    <property type="entry name" value="Beta-lactam-related"/>
</dbReference>
<dbReference type="InterPro" id="IPR051911">
    <property type="entry name" value="SDR_oxidoreductase"/>
</dbReference>